<evidence type="ECO:0000313" key="2">
    <source>
        <dbReference type="Proteomes" id="UP000016511"/>
    </source>
</evidence>
<accession>U1X036</accession>
<dbReference type="EMBL" id="AWSJ01000217">
    <property type="protein sequence ID" value="ERI08325.1"/>
    <property type="molecule type" value="Genomic_DNA"/>
</dbReference>
<dbReference type="STRING" id="649747.HMPREF0083_03607"/>
<proteinExistence type="predicted"/>
<evidence type="ECO:0000313" key="1">
    <source>
        <dbReference type="EMBL" id="ERI08325.1"/>
    </source>
</evidence>
<comment type="caution">
    <text evidence="1">The sequence shown here is derived from an EMBL/GenBank/DDBJ whole genome shotgun (WGS) entry which is preliminary data.</text>
</comment>
<name>U1X036_ANEAE</name>
<reference evidence="1 2" key="1">
    <citation type="submission" date="2013-08" db="EMBL/GenBank/DDBJ databases">
        <authorList>
            <person name="Weinstock G."/>
            <person name="Sodergren E."/>
            <person name="Wylie T."/>
            <person name="Fulton L."/>
            <person name="Fulton R."/>
            <person name="Fronick C."/>
            <person name="O'Laughlin M."/>
            <person name="Godfrey J."/>
            <person name="Miner T."/>
            <person name="Herter B."/>
            <person name="Appelbaum E."/>
            <person name="Cordes M."/>
            <person name="Lek S."/>
            <person name="Wollam A."/>
            <person name="Pepin K.H."/>
            <person name="Palsikar V.B."/>
            <person name="Mitreva M."/>
            <person name="Wilson R.K."/>
        </authorList>
    </citation>
    <scope>NUCLEOTIDE SEQUENCE [LARGE SCALE GENOMIC DNA]</scope>
    <source>
        <strain evidence="1 2">ATCC 12856</strain>
    </source>
</reference>
<keyword evidence="2" id="KW-1185">Reference proteome</keyword>
<protein>
    <submittedName>
        <fullName evidence="1">Uncharacterized protein</fullName>
    </submittedName>
</protein>
<dbReference type="HOGENOM" id="CLU_2840133_0_0_9"/>
<gene>
    <name evidence="1" type="ORF">HMPREF0083_03607</name>
</gene>
<sequence length="65" mass="7496">MRKKDVQKFLETNLRISTLCCLSAARDCRALNFTALFVPLFEHTLRSCFSGEVYKKIAQVLFLPL</sequence>
<dbReference type="Proteomes" id="UP000016511">
    <property type="component" value="Unassembled WGS sequence"/>
</dbReference>
<dbReference type="AlphaFoldDB" id="U1X036"/>
<organism evidence="1 2">
    <name type="scientific">Aneurinibacillus aneurinilyticus ATCC 12856</name>
    <dbReference type="NCBI Taxonomy" id="649747"/>
    <lineage>
        <taxon>Bacteria</taxon>
        <taxon>Bacillati</taxon>
        <taxon>Bacillota</taxon>
        <taxon>Bacilli</taxon>
        <taxon>Bacillales</taxon>
        <taxon>Paenibacillaceae</taxon>
        <taxon>Aneurinibacillus group</taxon>
        <taxon>Aneurinibacillus</taxon>
    </lineage>
</organism>